<evidence type="ECO:0000259" key="2">
    <source>
        <dbReference type="Pfam" id="PF14837"/>
    </source>
</evidence>
<name>A0A8B7P3U9_HYAAZ</name>
<proteinExistence type="predicted"/>
<dbReference type="KEGG" id="hazt:108676998"/>
<dbReference type="OMA" id="KDFCVHS"/>
<feature type="domain" description="Integrator complex subunit 5 C-terminal" evidence="3">
    <location>
        <begin position="258"/>
        <end position="913"/>
    </location>
</feature>
<dbReference type="PANTHER" id="PTHR31697">
    <property type="entry name" value="INTEGRATOR COMPLEX SUBUNIT 5"/>
    <property type="match status" value="1"/>
</dbReference>
<protein>
    <submittedName>
        <fullName evidence="5">Integrator complex subunit 5-like</fullName>
    </submittedName>
</protein>
<sequence length="938" mass="102399">MIVTANNILTPELHLHEMKRIEAGNDPDVLLKQLDEFLYVASTALAGSNPSPNLTGEELNTALSALQLLHTLPAARPAVLSFLGHLLGKQALHKRGIPRSGPSSSSNGKENGLSSSGTHAELVLEVEIVLRGLVESEQMVNEEGGGLWCELICGWGVELLSLWAVEYGRVNLIIEEVVGMWMSCSVVRTVVDLVTLCVSREPQGTVAHVLNTAIVHAPVLDWLVAHIGATHPAPVLSYLLDPAVQVSLDSEPLDRTTAILTHLALQHSSAVGQALTALLEKTVQGQCWPGAGPQLLLLLTRSGPLLDTLTSALPSLLAPNTLNKLASQVATWVPTFFRSWSDLKQICVQLLLDCAGPSMLLTLLYGLVPAHNEPKDNLPRVNLLPVVKTSLATLLHSLLGELCKLAYTRRGNNKPRVALLVSLAQPTSGAALPLTNVLQWALQCGTPVVIRSVTQLVVMSCSQQHQPSEGALWPYLLLTFPPSPELLHIVARLTLALIREPQAGSNPLERPLSIVLSKSGPSLLNALANVHLLSSGHTLKSPLSDAVMSLLPQLAQFINLPEIGDSVVKLLSKITLSQPISLRNTSCLANAITCYLMATLDMQDVTRKVACAGHCGRLLSQLSSSSCGHGLITRLIVEAVFRPEWAHIFGASTYVGSSHCTKKTKVSEPKRLLQANYTFDSWVKIPLSHTTVFHAGTINGNHTDSKVDSKILSQEAVTLNCQLLLNILCSASKHHDHAPLTVALLLVEIISPDIMYNGFPWPDENIKFTIERDLTIKKTFEDFPIAWELLEFVASNRPALCYCSVLVRALTASYIALWSTSALSRSTESPKQLRATERLLEIAVIGQFLPKNMHVLPQMIRHLAPHEVVAVLQDVWNYMRDNTPSPDRWTLLPNRQHDRSNHHSDPRAFDTCRRLVHFHVETLGHLLPSMLQQRPAAS</sequence>
<evidence type="ECO:0000256" key="1">
    <source>
        <dbReference type="SAM" id="MobiDB-lite"/>
    </source>
</evidence>
<dbReference type="Proteomes" id="UP000694843">
    <property type="component" value="Unplaced"/>
</dbReference>
<dbReference type="GO" id="GO:0032039">
    <property type="term" value="C:integrator complex"/>
    <property type="evidence" value="ECO:0007669"/>
    <property type="project" value="InterPro"/>
</dbReference>
<organism evidence="4 5">
    <name type="scientific">Hyalella azteca</name>
    <name type="common">Amphipod</name>
    <dbReference type="NCBI Taxonomy" id="294128"/>
    <lineage>
        <taxon>Eukaryota</taxon>
        <taxon>Metazoa</taxon>
        <taxon>Ecdysozoa</taxon>
        <taxon>Arthropoda</taxon>
        <taxon>Crustacea</taxon>
        <taxon>Multicrustacea</taxon>
        <taxon>Malacostraca</taxon>
        <taxon>Eumalacostraca</taxon>
        <taxon>Peracarida</taxon>
        <taxon>Amphipoda</taxon>
        <taxon>Senticaudata</taxon>
        <taxon>Talitrida</taxon>
        <taxon>Talitroidea</taxon>
        <taxon>Hyalellidae</taxon>
        <taxon>Hyalella</taxon>
    </lineage>
</organism>
<dbReference type="InterPro" id="IPR029444">
    <property type="entry name" value="INTS5_C"/>
</dbReference>
<dbReference type="GO" id="GO:0034472">
    <property type="term" value="P:snRNA 3'-end processing"/>
    <property type="evidence" value="ECO:0007669"/>
    <property type="project" value="TreeGrafter"/>
</dbReference>
<dbReference type="Pfam" id="PF14838">
    <property type="entry name" value="INTS5_C"/>
    <property type="match status" value="1"/>
</dbReference>
<feature type="region of interest" description="Disordered" evidence="1">
    <location>
        <begin position="94"/>
        <end position="116"/>
    </location>
</feature>
<dbReference type="PANTHER" id="PTHR31697:SF2">
    <property type="entry name" value="INTEGRATOR COMPLEX SUBUNIT 5"/>
    <property type="match status" value="1"/>
</dbReference>
<reference evidence="5" key="1">
    <citation type="submission" date="2025-08" db="UniProtKB">
        <authorList>
            <consortium name="RefSeq"/>
        </authorList>
    </citation>
    <scope>IDENTIFICATION</scope>
    <source>
        <tissue evidence="5">Whole organism</tissue>
    </source>
</reference>
<evidence type="ECO:0000259" key="3">
    <source>
        <dbReference type="Pfam" id="PF14838"/>
    </source>
</evidence>
<dbReference type="GeneID" id="108676998"/>
<evidence type="ECO:0000313" key="5">
    <source>
        <dbReference type="RefSeq" id="XP_018020630.1"/>
    </source>
</evidence>
<dbReference type="CTD" id="4958"/>
<evidence type="ECO:0000313" key="4">
    <source>
        <dbReference type="Proteomes" id="UP000694843"/>
    </source>
</evidence>
<dbReference type="InterPro" id="IPR029445">
    <property type="entry name" value="INTS5_N"/>
</dbReference>
<dbReference type="AlphaFoldDB" id="A0A8B7P3U9"/>
<feature type="compositionally biased region" description="Polar residues" evidence="1">
    <location>
        <begin position="107"/>
        <end position="116"/>
    </location>
</feature>
<gene>
    <name evidence="5" type="primary">LOC108676998</name>
</gene>
<feature type="domain" description="Integrator complex subunit 5 N-terminal" evidence="2">
    <location>
        <begin position="57"/>
        <end position="244"/>
    </location>
</feature>
<dbReference type="InterPro" id="IPR040316">
    <property type="entry name" value="INTS5"/>
</dbReference>
<accession>A0A8B7P3U9</accession>
<dbReference type="RefSeq" id="XP_018020630.1">
    <property type="nucleotide sequence ID" value="XM_018165141.2"/>
</dbReference>
<keyword evidence="4" id="KW-1185">Reference proteome</keyword>
<dbReference type="OrthoDB" id="69088at2759"/>
<dbReference type="Pfam" id="PF14837">
    <property type="entry name" value="INTS5_N"/>
    <property type="match status" value="1"/>
</dbReference>